<evidence type="ECO:0000313" key="8">
    <source>
        <dbReference type="Proteomes" id="UP001331761"/>
    </source>
</evidence>
<evidence type="ECO:0000313" key="7">
    <source>
        <dbReference type="EMBL" id="KAK5970168.1"/>
    </source>
</evidence>
<keyword evidence="3" id="KW-0677">Repeat</keyword>
<evidence type="ECO:0000256" key="5">
    <source>
        <dbReference type="SAM" id="MobiDB-lite"/>
    </source>
</evidence>
<dbReference type="InterPro" id="IPR011990">
    <property type="entry name" value="TPR-like_helical_dom_sf"/>
</dbReference>
<evidence type="ECO:0000256" key="2">
    <source>
        <dbReference type="ARBA" id="ARBA00022552"/>
    </source>
</evidence>
<keyword evidence="4" id="KW-0539">Nucleus</keyword>
<feature type="region of interest" description="Disordered" evidence="5">
    <location>
        <begin position="621"/>
        <end position="654"/>
    </location>
</feature>
<dbReference type="GO" id="GO:0032040">
    <property type="term" value="C:small-subunit processome"/>
    <property type="evidence" value="ECO:0007669"/>
    <property type="project" value="TreeGrafter"/>
</dbReference>
<gene>
    <name evidence="7" type="ORF">GCK32_010846</name>
</gene>
<dbReference type="Gene3D" id="1.25.40.10">
    <property type="entry name" value="Tetratricopeptide repeat domain"/>
    <property type="match status" value="1"/>
</dbReference>
<evidence type="ECO:0000256" key="4">
    <source>
        <dbReference type="ARBA" id="ARBA00023242"/>
    </source>
</evidence>
<reference evidence="7 8" key="1">
    <citation type="submission" date="2019-10" db="EMBL/GenBank/DDBJ databases">
        <title>Assembly and Annotation for the nematode Trichostrongylus colubriformis.</title>
        <authorList>
            <person name="Martin J."/>
        </authorList>
    </citation>
    <scope>NUCLEOTIDE SEQUENCE [LARGE SCALE GENOMIC DNA]</scope>
    <source>
        <strain evidence="7">G859</strain>
        <tissue evidence="7">Whole worm</tissue>
    </source>
</reference>
<dbReference type="InterPro" id="IPR055347">
    <property type="entry name" value="UTP6_N"/>
</dbReference>
<dbReference type="Pfam" id="PF08640">
    <property type="entry name" value="U3_assoc_6"/>
    <property type="match status" value="1"/>
</dbReference>
<comment type="caution">
    <text evidence="7">The sequence shown here is derived from an EMBL/GenBank/DDBJ whole genome shotgun (WGS) entry which is preliminary data.</text>
</comment>
<dbReference type="GO" id="GO:0034388">
    <property type="term" value="C:Pwp2p-containing subcomplex of 90S preribosome"/>
    <property type="evidence" value="ECO:0007669"/>
    <property type="project" value="TreeGrafter"/>
</dbReference>
<dbReference type="PANTHER" id="PTHR23271:SF1">
    <property type="entry name" value="U3 SMALL NUCLEOLAR RNA-ASSOCIATED PROTEIN 6 HOMOLOG"/>
    <property type="match status" value="1"/>
</dbReference>
<dbReference type="AlphaFoldDB" id="A0AAN8FF08"/>
<keyword evidence="2" id="KW-0698">rRNA processing</keyword>
<proteinExistence type="predicted"/>
<comment type="subcellular location">
    <subcellularLocation>
        <location evidence="1">Nucleus</location>
        <location evidence="1">Nucleolus</location>
    </subcellularLocation>
</comment>
<evidence type="ECO:0000259" key="6">
    <source>
        <dbReference type="Pfam" id="PF08640"/>
    </source>
</evidence>
<organism evidence="7 8">
    <name type="scientific">Trichostrongylus colubriformis</name>
    <name type="common">Black scour worm</name>
    <dbReference type="NCBI Taxonomy" id="6319"/>
    <lineage>
        <taxon>Eukaryota</taxon>
        <taxon>Metazoa</taxon>
        <taxon>Ecdysozoa</taxon>
        <taxon>Nematoda</taxon>
        <taxon>Chromadorea</taxon>
        <taxon>Rhabditida</taxon>
        <taxon>Rhabditina</taxon>
        <taxon>Rhabditomorpha</taxon>
        <taxon>Strongyloidea</taxon>
        <taxon>Trichostrongylidae</taxon>
        <taxon>Trichostrongylus</taxon>
    </lineage>
</organism>
<evidence type="ECO:0000256" key="1">
    <source>
        <dbReference type="ARBA" id="ARBA00004604"/>
    </source>
</evidence>
<dbReference type="EMBL" id="WIXE01019265">
    <property type="protein sequence ID" value="KAK5970168.1"/>
    <property type="molecule type" value="Genomic_DNA"/>
</dbReference>
<dbReference type="GO" id="GO:0000462">
    <property type="term" value="P:maturation of SSU-rRNA from tricistronic rRNA transcript (SSU-rRNA, 5.8S rRNA, LSU-rRNA)"/>
    <property type="evidence" value="ECO:0007669"/>
    <property type="project" value="InterPro"/>
</dbReference>
<keyword evidence="8" id="KW-1185">Reference proteome</keyword>
<evidence type="ECO:0000256" key="3">
    <source>
        <dbReference type="ARBA" id="ARBA00022737"/>
    </source>
</evidence>
<sequence length="654" mass="76333">MGEFVEHSLEGLLPTFEQLSYVQLFTEPEVTAFIKRCRQFEYRLNKHEKTPRDFLLYADYLCDFLTLLKARRAKMQYWEKKKLIDDPMRKKVASIYRRAADRFQGDIRLWEKLIHFLNKNSMRRELSAAYTRALQIHGKNEKLRRDFALWLFFSAASPQNARTQILTSLRLLPQSATLYVAFFTIEIHFVDKVLKRRKFLTEGSGSRGPDSGEGDTDRVYDEEVEDAVMNLDVAKAVVEQALSAVPNSEASGMLMEMWKECSKVEVPNIEKIRSFIMDELKKFDNEDTRLFELELAADSGKSKFDLYEEALKKTSTERMHRLYLQWLRDTEPRDAFVDHKIIDVYRGLCDGGWMNDKDWTELESAMHDFPDQFDTDYIAKCLEKRPRSAVMWDVYLEKCIDNGHMSSDDFRDTCNCALEKVDPDESFPIWQHAIDYSIMHAPQETEQTFKDALKYANASVASRIKILFVEYLNELFNEGKLTAERLRERIMELVNSKPNRAEFYCALYRKEMERPKPDTKFAGFIIKTAVMEKDGVSVEAVILYGKWALAHDPAKFHFVHQTGLKLFEGPELEEFLTKWTRLLQDAAVSETEEKKDVQESTDVEVVKDVAPVKQENQCQCECEKSKSARKGNKRKRKAEKRNSKKVKEILLNAD</sequence>
<dbReference type="GO" id="GO:0030515">
    <property type="term" value="F:snoRNA binding"/>
    <property type="evidence" value="ECO:0007669"/>
    <property type="project" value="InterPro"/>
</dbReference>
<name>A0AAN8FF08_TRICO</name>
<dbReference type="PANTHER" id="PTHR23271">
    <property type="entry name" value="HEPATOCELLULAR CARCINOMA-ASSOCIATED ANTIGEN 66"/>
    <property type="match status" value="1"/>
</dbReference>
<dbReference type="Proteomes" id="UP001331761">
    <property type="component" value="Unassembled WGS sequence"/>
</dbReference>
<feature type="domain" description="U3 small nucleolar RNA-associated protein 6 N-terminal" evidence="6">
    <location>
        <begin position="9"/>
        <end position="83"/>
    </location>
</feature>
<dbReference type="InterPro" id="IPR013949">
    <property type="entry name" value="Utp6"/>
</dbReference>
<accession>A0AAN8FF08</accession>
<protein>
    <submittedName>
        <fullName evidence="7">U3 small nucleolar RNA-associated protein 6</fullName>
    </submittedName>
</protein>
<feature type="compositionally biased region" description="Basic residues" evidence="5">
    <location>
        <begin position="627"/>
        <end position="644"/>
    </location>
</feature>